<reference evidence="2" key="1">
    <citation type="journal article" date="2019" name="Sci. Rep.">
        <title>Draft genome of Tanacetum cinerariifolium, the natural source of mosquito coil.</title>
        <authorList>
            <person name="Yamashiro T."/>
            <person name="Shiraishi A."/>
            <person name="Satake H."/>
            <person name="Nakayama K."/>
        </authorList>
    </citation>
    <scope>NUCLEOTIDE SEQUENCE</scope>
</reference>
<protein>
    <submittedName>
        <fullName evidence="2">Uncharacterized protein</fullName>
    </submittedName>
</protein>
<sequence>HEFEDLPMEHDILSFIRDLGYSRDIIYLTDVSVDYLHQPWRAFSTIINKCLSGKETRMDKFRLSRTQILWGDGTDFESRVLDEQHLKTTSADEGIEDEDDENDSVDKSDGNNDDEGGSDDHDNDCDDERTDADRDQIHDPNLTNVEQTEQEEEEYSDQRVYTPSDYELSEKEKMDDEEKMDEEEDDEITKELYKDVNINLGNKGTKISNVDQGGSCQQNVSQGLGFEQVEEDAHVTLTPVFETQKTDKIVQSSFVSSHFTSKILDLKNPSPADNEMASLMDTTARHATIVPKITSCLTTTIPPPPLSFNPLPQQATLTLTPIISKATTSFPSLLDFSYVFRFKKRVTNLEKDLPEIKQIDQYAQAISSILAIVDPYMDNKLDEVIYKAIQSHNAECRKEAQAKKQEYINNFDLRVRTIIREEVKT</sequence>
<feature type="compositionally biased region" description="Acidic residues" evidence="1">
    <location>
        <begin position="111"/>
        <end position="130"/>
    </location>
</feature>
<dbReference type="EMBL" id="BKCJ010329531">
    <property type="protein sequence ID" value="GEZ83145.1"/>
    <property type="molecule type" value="Genomic_DNA"/>
</dbReference>
<comment type="caution">
    <text evidence="2">The sequence shown here is derived from an EMBL/GenBank/DDBJ whole genome shotgun (WGS) entry which is preliminary data.</text>
</comment>
<dbReference type="AlphaFoldDB" id="A0A699IQI8"/>
<feature type="non-terminal residue" evidence="2">
    <location>
        <position position="1"/>
    </location>
</feature>
<accession>A0A699IQI8</accession>
<gene>
    <name evidence="2" type="ORF">Tci_555118</name>
</gene>
<name>A0A699IQI8_TANCI</name>
<organism evidence="2">
    <name type="scientific">Tanacetum cinerariifolium</name>
    <name type="common">Dalmatian daisy</name>
    <name type="synonym">Chrysanthemum cinerariifolium</name>
    <dbReference type="NCBI Taxonomy" id="118510"/>
    <lineage>
        <taxon>Eukaryota</taxon>
        <taxon>Viridiplantae</taxon>
        <taxon>Streptophyta</taxon>
        <taxon>Embryophyta</taxon>
        <taxon>Tracheophyta</taxon>
        <taxon>Spermatophyta</taxon>
        <taxon>Magnoliopsida</taxon>
        <taxon>eudicotyledons</taxon>
        <taxon>Gunneridae</taxon>
        <taxon>Pentapetalae</taxon>
        <taxon>asterids</taxon>
        <taxon>campanulids</taxon>
        <taxon>Asterales</taxon>
        <taxon>Asteraceae</taxon>
        <taxon>Asteroideae</taxon>
        <taxon>Anthemideae</taxon>
        <taxon>Anthemidinae</taxon>
        <taxon>Tanacetum</taxon>
    </lineage>
</organism>
<feature type="region of interest" description="Disordered" evidence="1">
    <location>
        <begin position="81"/>
        <end position="184"/>
    </location>
</feature>
<evidence type="ECO:0000256" key="1">
    <source>
        <dbReference type="SAM" id="MobiDB-lite"/>
    </source>
</evidence>
<feature type="compositionally biased region" description="Acidic residues" evidence="1">
    <location>
        <begin position="93"/>
        <end position="103"/>
    </location>
</feature>
<evidence type="ECO:0000313" key="2">
    <source>
        <dbReference type="EMBL" id="GEZ83145.1"/>
    </source>
</evidence>
<proteinExistence type="predicted"/>